<evidence type="ECO:0000313" key="2">
    <source>
        <dbReference type="Proteomes" id="UP000053237"/>
    </source>
</evidence>
<protein>
    <submittedName>
        <fullName evidence="1">Uncharacterized protein</fullName>
    </submittedName>
</protein>
<reference evidence="1 2" key="1">
    <citation type="submission" date="2012-05" db="EMBL/GenBank/DDBJ databases">
        <title>Recombination and specialization in a pathogen metapopulation.</title>
        <authorList>
            <person name="Gardiner A."/>
            <person name="Kemen E."/>
            <person name="Schultz-Larsen T."/>
            <person name="MacLean D."/>
            <person name="Van Oosterhout C."/>
            <person name="Jones J.D.G."/>
        </authorList>
    </citation>
    <scope>NUCLEOTIDE SEQUENCE [LARGE SCALE GENOMIC DNA]</scope>
    <source>
        <strain evidence="1 2">Ac Nc2</strain>
    </source>
</reference>
<dbReference type="InParanoid" id="A0A024G8D1"/>
<name>A0A024G8D1_9STRA</name>
<sequence length="149" mass="17423">MHFLHIWKCPVSLCISFRQLMRAILSNACFLHSLYHRVSHSTSLCVQYYQMHKAEGCGGACLNSKLIARCNVEYCEKCTFCNIHTYGSSPFTMCMFYLETLQVTALDILRMRAFCFLISFYIRNRMFTKGRNTSVSMLYSKYQVQRSIL</sequence>
<dbReference type="Proteomes" id="UP000053237">
    <property type="component" value="Unassembled WGS sequence"/>
</dbReference>
<keyword evidence="2" id="KW-1185">Reference proteome</keyword>
<organism evidence="1 2">
    <name type="scientific">Albugo candida</name>
    <dbReference type="NCBI Taxonomy" id="65357"/>
    <lineage>
        <taxon>Eukaryota</taxon>
        <taxon>Sar</taxon>
        <taxon>Stramenopiles</taxon>
        <taxon>Oomycota</taxon>
        <taxon>Peronosporomycetes</taxon>
        <taxon>Albuginales</taxon>
        <taxon>Albuginaceae</taxon>
        <taxon>Albugo</taxon>
    </lineage>
</organism>
<dbReference type="AlphaFoldDB" id="A0A024G8D1"/>
<dbReference type="EMBL" id="CAIX01000044">
    <property type="protein sequence ID" value="CCI43136.1"/>
    <property type="molecule type" value="Genomic_DNA"/>
</dbReference>
<gene>
    <name evidence="1" type="ORF">BN9_039200</name>
</gene>
<proteinExistence type="predicted"/>
<accession>A0A024G8D1</accession>
<evidence type="ECO:0000313" key="1">
    <source>
        <dbReference type="EMBL" id="CCI43136.1"/>
    </source>
</evidence>
<comment type="caution">
    <text evidence="1">The sequence shown here is derived from an EMBL/GenBank/DDBJ whole genome shotgun (WGS) entry which is preliminary data.</text>
</comment>